<comment type="caution">
    <text evidence="1">The sequence shown here is derived from an EMBL/GenBank/DDBJ whole genome shotgun (WGS) entry which is preliminary data.</text>
</comment>
<sequence>MVAPDLGRHRVAIEDEDIRDRETWAGVARSWYTKAADKNSTVDRFYDPLATLAQPNASLGKMPPGRRSVREYERDTWPTPSQDTYPVNQSHVHSETRYTLPKRDNKYTLPKRDNTYTLPKREKSFRTGQPRSQPISQEELASEVKSIYAGLTMVEPKCIEIEPQFQPISQEELASEVKSIYAGLTMVETKCIHVDREPKVFEIHETEIDQAGATIDANVDNFNDKKPYSDTAEREFCIPGFLDSKHPVNAMGDTGANRNTMHESFVRRHGYNIDREAASIVRVGQGRVKTIGVVQVPFRFRDESTSYLLTFHVLPKCPQEVILGSTFLRLTKTFSSAVNFARRVFDRIVPRISRHYNMLYLGGCGPTFTGTIGGRPYEALADTGSKVLIMDEEFARSRGLSIIDTEEYRIKLRFADGSTARTAGMTQGVVWKFGLADGGKSFPLDFYILKDAPSDVILSENFLLRESRAFTEYSDYLLDDYEEEDEGEGYIFVISKETSLQYKGQHNGADQLCNDIAWDQEMDLRRTEDYRISVIQDDTARRAAEEAERLRRQQWENSHIITQTVQTGLAGTAIQDPLGTLGVQPSGGGSSNTIPPPSRRDKLFKRFSRRRKQSP</sequence>
<proteinExistence type="predicted"/>
<name>A0ACB6FYC8_9PLEO</name>
<reference evidence="1 2" key="1">
    <citation type="journal article" date="2019" name="bioRxiv">
        <title>Genomics, evolutionary history and diagnostics of the Alternaria alternata species group including apple and Asian pear pathotypes.</title>
        <authorList>
            <person name="Armitage A.D."/>
            <person name="Cockerton H.M."/>
            <person name="Sreenivasaprasad S."/>
            <person name="Woodhall J.W."/>
            <person name="Lane C.R."/>
            <person name="Harrison R.J."/>
            <person name="Clarkson J.P."/>
        </authorList>
    </citation>
    <scope>NUCLEOTIDE SEQUENCE [LARGE SCALE GENOMIC DNA]</scope>
    <source>
        <strain evidence="1 2">FERA 650</strain>
    </source>
</reference>
<keyword evidence="2" id="KW-1185">Reference proteome</keyword>
<gene>
    <name evidence="1" type="ORF">AG0111_0g1148</name>
</gene>
<accession>A0ACB6FYC8</accession>
<organism evidence="1 2">
    <name type="scientific">Alternaria gaisen</name>
    <dbReference type="NCBI Taxonomy" id="167740"/>
    <lineage>
        <taxon>Eukaryota</taxon>
        <taxon>Fungi</taxon>
        <taxon>Dikarya</taxon>
        <taxon>Ascomycota</taxon>
        <taxon>Pezizomycotina</taxon>
        <taxon>Dothideomycetes</taxon>
        <taxon>Pleosporomycetidae</taxon>
        <taxon>Pleosporales</taxon>
        <taxon>Pleosporineae</taxon>
        <taxon>Pleosporaceae</taxon>
        <taxon>Alternaria</taxon>
        <taxon>Alternaria sect. Alternaria</taxon>
    </lineage>
</organism>
<protein>
    <submittedName>
        <fullName evidence="1">Uncharacterized protein</fullName>
    </submittedName>
</protein>
<dbReference type="Proteomes" id="UP000293547">
    <property type="component" value="Unassembled WGS sequence"/>
</dbReference>
<evidence type="ECO:0000313" key="1">
    <source>
        <dbReference type="EMBL" id="KAB2109414.1"/>
    </source>
</evidence>
<dbReference type="EMBL" id="PDWZ02000001">
    <property type="protein sequence ID" value="KAB2109414.1"/>
    <property type="molecule type" value="Genomic_DNA"/>
</dbReference>
<evidence type="ECO:0000313" key="2">
    <source>
        <dbReference type="Proteomes" id="UP000293547"/>
    </source>
</evidence>